<evidence type="ECO:0000256" key="2">
    <source>
        <dbReference type="SAM" id="MobiDB-lite"/>
    </source>
</evidence>
<accession>A0ABW2KM21</accession>
<proteinExistence type="predicted"/>
<dbReference type="PROSITE" id="PS50966">
    <property type="entry name" value="ZF_SWIM"/>
    <property type="match status" value="1"/>
</dbReference>
<gene>
    <name evidence="4" type="ORF">ACFQRF_25100</name>
</gene>
<evidence type="ECO:0000256" key="1">
    <source>
        <dbReference type="PROSITE-ProRule" id="PRU00325"/>
    </source>
</evidence>
<comment type="caution">
    <text evidence="4">The sequence shown here is derived from an EMBL/GenBank/DDBJ whole genome shotgun (WGS) entry which is preliminary data.</text>
</comment>
<feature type="region of interest" description="Disordered" evidence="2">
    <location>
        <begin position="175"/>
        <end position="225"/>
    </location>
</feature>
<dbReference type="EMBL" id="JBHTBH010000015">
    <property type="protein sequence ID" value="MFC7331019.1"/>
    <property type="molecule type" value="Genomic_DNA"/>
</dbReference>
<keyword evidence="5" id="KW-1185">Reference proteome</keyword>
<evidence type="ECO:0000313" key="4">
    <source>
        <dbReference type="EMBL" id="MFC7331019.1"/>
    </source>
</evidence>
<organism evidence="4 5">
    <name type="scientific">Marinactinospora rubrisoli</name>
    <dbReference type="NCBI Taxonomy" id="2715399"/>
    <lineage>
        <taxon>Bacteria</taxon>
        <taxon>Bacillati</taxon>
        <taxon>Actinomycetota</taxon>
        <taxon>Actinomycetes</taxon>
        <taxon>Streptosporangiales</taxon>
        <taxon>Nocardiopsidaceae</taxon>
        <taxon>Marinactinospora</taxon>
    </lineage>
</organism>
<keyword evidence="1" id="KW-0862">Zinc</keyword>
<dbReference type="Proteomes" id="UP001596540">
    <property type="component" value="Unassembled WGS sequence"/>
</dbReference>
<feature type="domain" description="SWIM-type" evidence="3">
    <location>
        <begin position="107"/>
        <end position="142"/>
    </location>
</feature>
<feature type="compositionally biased region" description="Pro residues" evidence="2">
    <location>
        <begin position="208"/>
        <end position="219"/>
    </location>
</feature>
<dbReference type="Pfam" id="PF04434">
    <property type="entry name" value="SWIM"/>
    <property type="match status" value="1"/>
</dbReference>
<keyword evidence="1" id="KW-0863">Zinc-finger</keyword>
<evidence type="ECO:0000259" key="3">
    <source>
        <dbReference type="PROSITE" id="PS50966"/>
    </source>
</evidence>
<dbReference type="InterPro" id="IPR007527">
    <property type="entry name" value="Znf_SWIM"/>
</dbReference>
<sequence length="253" mass="26564">MSGSGPAWARRFVAVLEAGAEHGRLARGRGHDRAGAVTGLRVRPGEVTAQVRGPAGRRYRVSLIVVELDAAQWSTAAAALASQPLFRARLLAGELPPEVELVFDRLGLPLLPRGAADVVAGCSCPDWRQPCEHVAATLYALADALGGDPFLLLTWRGREKGAFLAELLRHAGARQDDRADSADGSGDAAPPACPEPPEPSAADFWAPVPLPPPPEPVGPPVWALHETDGEPEALVAELLPLYERLTGSAADAS</sequence>
<keyword evidence="1" id="KW-0479">Metal-binding</keyword>
<evidence type="ECO:0000313" key="5">
    <source>
        <dbReference type="Proteomes" id="UP001596540"/>
    </source>
</evidence>
<reference evidence="5" key="1">
    <citation type="journal article" date="2019" name="Int. J. Syst. Evol. Microbiol.">
        <title>The Global Catalogue of Microorganisms (GCM) 10K type strain sequencing project: providing services to taxonomists for standard genome sequencing and annotation.</title>
        <authorList>
            <consortium name="The Broad Institute Genomics Platform"/>
            <consortium name="The Broad Institute Genome Sequencing Center for Infectious Disease"/>
            <person name="Wu L."/>
            <person name="Ma J."/>
        </authorList>
    </citation>
    <scope>NUCLEOTIDE SEQUENCE [LARGE SCALE GENOMIC DNA]</scope>
    <source>
        <strain evidence="5">CGMCC 4.7382</strain>
    </source>
</reference>
<dbReference type="RefSeq" id="WP_379873659.1">
    <property type="nucleotide sequence ID" value="NZ_JBHTBH010000015.1"/>
</dbReference>
<dbReference type="PANTHER" id="PTHR38133:SF1">
    <property type="entry name" value="SLR1429 PROTEIN"/>
    <property type="match status" value="1"/>
</dbReference>
<name>A0ABW2KM21_9ACTN</name>
<dbReference type="PANTHER" id="PTHR38133">
    <property type="entry name" value="SLR1429 PROTEIN"/>
    <property type="match status" value="1"/>
</dbReference>
<protein>
    <submittedName>
        <fullName evidence="4">SWIM zinc finger family protein</fullName>
    </submittedName>
</protein>